<dbReference type="STRING" id="578462.A0A0L0S7S5"/>
<gene>
    <name evidence="10" type="ORF">AMAG_04211</name>
</gene>
<keyword evidence="1" id="KW-0723">Serine/threonine-protein kinase</keyword>
<accession>A0A0L0S7S5</accession>
<dbReference type="VEuPathDB" id="FungiDB:AMAG_04211"/>
<feature type="compositionally biased region" description="Gly residues" evidence="8">
    <location>
        <begin position="207"/>
        <end position="217"/>
    </location>
</feature>
<dbReference type="GO" id="GO:0004674">
    <property type="term" value="F:protein serine/threonine kinase activity"/>
    <property type="evidence" value="ECO:0007669"/>
    <property type="project" value="UniProtKB-KW"/>
</dbReference>
<dbReference type="PANTHER" id="PTHR47448">
    <property type="entry name" value="DUAL SPECIFICITY MITOGEN-ACTIVATED PROTEIN KINASE KINASE DSOR1-LIKE PROTEIN"/>
    <property type="match status" value="1"/>
</dbReference>
<dbReference type="SMART" id="SM00220">
    <property type="entry name" value="S_TKc"/>
    <property type="match status" value="1"/>
</dbReference>
<dbReference type="SUPFAM" id="SSF56112">
    <property type="entry name" value="Protein kinase-like (PK-like)"/>
    <property type="match status" value="1"/>
</dbReference>
<dbReference type="InterPro" id="IPR011009">
    <property type="entry name" value="Kinase-like_dom_sf"/>
</dbReference>
<dbReference type="PANTHER" id="PTHR47448:SF1">
    <property type="entry name" value="SERINE_THREONINE-PROTEIN KINASE STE7 HOMOLOG"/>
    <property type="match status" value="1"/>
</dbReference>
<evidence type="ECO:0000313" key="11">
    <source>
        <dbReference type="Proteomes" id="UP000054350"/>
    </source>
</evidence>
<evidence type="ECO:0000256" key="2">
    <source>
        <dbReference type="ARBA" id="ARBA00022679"/>
    </source>
</evidence>
<keyword evidence="3 7" id="KW-0547">Nucleotide-binding</keyword>
<dbReference type="AlphaFoldDB" id="A0A0L0S7S5"/>
<protein>
    <submittedName>
        <fullName evidence="10">STE/STE7 protein kinase</fullName>
    </submittedName>
</protein>
<dbReference type="GO" id="GO:0000165">
    <property type="term" value="P:MAPK cascade"/>
    <property type="evidence" value="ECO:0007669"/>
    <property type="project" value="UniProtKB-ARBA"/>
</dbReference>
<dbReference type="PROSITE" id="PS00107">
    <property type="entry name" value="PROTEIN_KINASE_ATP"/>
    <property type="match status" value="1"/>
</dbReference>
<dbReference type="PROSITE" id="PS50011">
    <property type="entry name" value="PROTEIN_KINASE_DOM"/>
    <property type="match status" value="1"/>
</dbReference>
<keyword evidence="2" id="KW-0808">Transferase</keyword>
<dbReference type="Pfam" id="PF00069">
    <property type="entry name" value="Pkinase"/>
    <property type="match status" value="1"/>
</dbReference>
<dbReference type="Gene3D" id="1.10.510.10">
    <property type="entry name" value="Transferase(Phosphotransferase) domain 1"/>
    <property type="match status" value="1"/>
</dbReference>
<evidence type="ECO:0000256" key="5">
    <source>
        <dbReference type="ARBA" id="ARBA00022840"/>
    </source>
</evidence>
<evidence type="ECO:0000256" key="1">
    <source>
        <dbReference type="ARBA" id="ARBA00022527"/>
    </source>
</evidence>
<sequence>MARNAAAEALLVVWALLKRILLFPILLLKRALSVPFGRRRAPTDFAAATANAPAGGQQSSLPRYVAPKPTPGRAPPIAASMPMTTLDIQLSQATKRPQPPPPPPRPSSLPPTPVVLNPAPAYAQAVRSPAYPGPPNFAALSGLPALGGTLTAPPSYPGPVQGPIPVYAVPGYSPLGPNGPPPPGMFGNDTKSPMALGLGPASLSNGSGSGLAGGGLGASSNGSSPWSLGTPSSGQTSSDPAPMGGGNLMLSAPKKKRRNFKNLNLPSEPTGAIPAPKRTADSETLAQSIADIATQQDLVKGDLHASDFDDLADLGHGNGGAVKKVIHRPTGRIMARKTLFIDRTAGNVLEAEAERLKKQVVLELQILHQCHSPYIVTFYGAFVHQGEIFICMEHMDLGSLDHLYRKLGHIEEPALGKITVDVLEGLIYLYLQHRIVHRDVKPNNILVNTAGEVKLCDFGVSGEAINSLVKTFVGTSQYMSPERILGLEYSVTADVWALGISLMELAMGRFPFPPEAEDVSKLSVVDMLQFIVNEDIPPLSTDHFTPPFVDFVSACLIKDARKRPTPSQLNQHKFVEFSRVNHFDMAEWGQKVKFRLGK</sequence>
<evidence type="ECO:0000256" key="8">
    <source>
        <dbReference type="SAM" id="MobiDB-lite"/>
    </source>
</evidence>
<dbReference type="InterPro" id="IPR017441">
    <property type="entry name" value="Protein_kinase_ATP_BS"/>
</dbReference>
<feature type="domain" description="Protein kinase" evidence="9">
    <location>
        <begin position="308"/>
        <end position="575"/>
    </location>
</feature>
<keyword evidence="4 10" id="KW-0418">Kinase</keyword>
<keyword evidence="5 7" id="KW-0067">ATP-binding</keyword>
<dbReference type="OrthoDB" id="10252354at2759"/>
<reference evidence="10 11" key="1">
    <citation type="submission" date="2009-11" db="EMBL/GenBank/DDBJ databases">
        <title>Annotation of Allomyces macrogynus ATCC 38327.</title>
        <authorList>
            <consortium name="The Broad Institute Genome Sequencing Platform"/>
            <person name="Russ C."/>
            <person name="Cuomo C."/>
            <person name="Burger G."/>
            <person name="Gray M.W."/>
            <person name="Holland P.W.H."/>
            <person name="King N."/>
            <person name="Lang F.B.F."/>
            <person name="Roger A.J."/>
            <person name="Ruiz-Trillo I."/>
            <person name="Young S.K."/>
            <person name="Zeng Q."/>
            <person name="Gargeya S."/>
            <person name="Fitzgerald M."/>
            <person name="Haas B."/>
            <person name="Abouelleil A."/>
            <person name="Alvarado L."/>
            <person name="Arachchi H.M."/>
            <person name="Berlin A."/>
            <person name="Chapman S.B."/>
            <person name="Gearin G."/>
            <person name="Goldberg J."/>
            <person name="Griggs A."/>
            <person name="Gujja S."/>
            <person name="Hansen M."/>
            <person name="Heiman D."/>
            <person name="Howarth C."/>
            <person name="Larimer J."/>
            <person name="Lui A."/>
            <person name="MacDonald P.J.P."/>
            <person name="McCowen C."/>
            <person name="Montmayeur A."/>
            <person name="Murphy C."/>
            <person name="Neiman D."/>
            <person name="Pearson M."/>
            <person name="Priest M."/>
            <person name="Roberts A."/>
            <person name="Saif S."/>
            <person name="Shea T."/>
            <person name="Sisk P."/>
            <person name="Stolte C."/>
            <person name="Sykes S."/>
            <person name="Wortman J."/>
            <person name="Nusbaum C."/>
            <person name="Birren B."/>
        </authorList>
    </citation>
    <scope>NUCLEOTIDE SEQUENCE [LARGE SCALE GENOMIC DNA]</scope>
    <source>
        <strain evidence="10 11">ATCC 38327</strain>
    </source>
</reference>
<dbReference type="OMA" id="WVARAHE"/>
<proteinExistence type="inferred from homology"/>
<keyword evidence="11" id="KW-1185">Reference proteome</keyword>
<organism evidence="10 11">
    <name type="scientific">Allomyces macrogynus (strain ATCC 38327)</name>
    <name type="common">Allomyces javanicus var. macrogynus</name>
    <dbReference type="NCBI Taxonomy" id="578462"/>
    <lineage>
        <taxon>Eukaryota</taxon>
        <taxon>Fungi</taxon>
        <taxon>Fungi incertae sedis</taxon>
        <taxon>Blastocladiomycota</taxon>
        <taxon>Blastocladiomycetes</taxon>
        <taxon>Blastocladiales</taxon>
        <taxon>Blastocladiaceae</taxon>
        <taxon>Allomyces</taxon>
    </lineage>
</organism>
<dbReference type="EMBL" id="GG745333">
    <property type="protein sequence ID" value="KNE58653.1"/>
    <property type="molecule type" value="Genomic_DNA"/>
</dbReference>
<dbReference type="GO" id="GO:0005524">
    <property type="term" value="F:ATP binding"/>
    <property type="evidence" value="ECO:0007669"/>
    <property type="project" value="UniProtKB-UniRule"/>
</dbReference>
<feature type="compositionally biased region" description="Pro residues" evidence="8">
    <location>
        <begin position="97"/>
        <end position="113"/>
    </location>
</feature>
<evidence type="ECO:0000313" key="10">
    <source>
        <dbReference type="EMBL" id="KNE58653.1"/>
    </source>
</evidence>
<evidence type="ECO:0000259" key="9">
    <source>
        <dbReference type="PROSITE" id="PS50011"/>
    </source>
</evidence>
<feature type="compositionally biased region" description="Polar residues" evidence="8">
    <location>
        <begin position="226"/>
        <end position="239"/>
    </location>
</feature>
<reference evidence="11" key="2">
    <citation type="submission" date="2009-11" db="EMBL/GenBank/DDBJ databases">
        <title>The Genome Sequence of Allomyces macrogynus strain ATCC 38327.</title>
        <authorList>
            <consortium name="The Broad Institute Genome Sequencing Platform"/>
            <person name="Russ C."/>
            <person name="Cuomo C."/>
            <person name="Shea T."/>
            <person name="Young S.K."/>
            <person name="Zeng Q."/>
            <person name="Koehrsen M."/>
            <person name="Haas B."/>
            <person name="Borodovsky M."/>
            <person name="Guigo R."/>
            <person name="Alvarado L."/>
            <person name="Berlin A."/>
            <person name="Borenstein D."/>
            <person name="Chen Z."/>
            <person name="Engels R."/>
            <person name="Freedman E."/>
            <person name="Gellesch M."/>
            <person name="Goldberg J."/>
            <person name="Griggs A."/>
            <person name="Gujja S."/>
            <person name="Heiman D."/>
            <person name="Hepburn T."/>
            <person name="Howarth C."/>
            <person name="Jen D."/>
            <person name="Larson L."/>
            <person name="Lewis B."/>
            <person name="Mehta T."/>
            <person name="Park D."/>
            <person name="Pearson M."/>
            <person name="Roberts A."/>
            <person name="Saif S."/>
            <person name="Shenoy N."/>
            <person name="Sisk P."/>
            <person name="Stolte C."/>
            <person name="Sykes S."/>
            <person name="Walk T."/>
            <person name="White J."/>
            <person name="Yandava C."/>
            <person name="Burger G."/>
            <person name="Gray M.W."/>
            <person name="Holland P.W.H."/>
            <person name="King N."/>
            <person name="Lang F.B.F."/>
            <person name="Roger A.J."/>
            <person name="Ruiz-Trillo I."/>
            <person name="Lander E."/>
            <person name="Nusbaum C."/>
        </authorList>
    </citation>
    <scope>NUCLEOTIDE SEQUENCE [LARGE SCALE GENOMIC DNA]</scope>
    <source>
        <strain evidence="11">ATCC 38327</strain>
    </source>
</reference>
<feature type="compositionally biased region" description="Low complexity" evidence="8">
    <location>
        <begin position="195"/>
        <end position="206"/>
    </location>
</feature>
<dbReference type="InterPro" id="IPR008271">
    <property type="entry name" value="Ser/Thr_kinase_AS"/>
</dbReference>
<dbReference type="eggNOG" id="KOG0581">
    <property type="taxonomic scope" value="Eukaryota"/>
</dbReference>
<name>A0A0L0S7S5_ALLM3</name>
<feature type="region of interest" description="Disordered" evidence="8">
    <location>
        <begin position="92"/>
        <end position="116"/>
    </location>
</feature>
<dbReference type="InterPro" id="IPR050915">
    <property type="entry name" value="MAP_kinase_kinase"/>
</dbReference>
<dbReference type="Gene3D" id="3.30.200.20">
    <property type="entry name" value="Phosphorylase Kinase, domain 1"/>
    <property type="match status" value="1"/>
</dbReference>
<evidence type="ECO:0000256" key="6">
    <source>
        <dbReference type="ARBA" id="ARBA00038035"/>
    </source>
</evidence>
<feature type="region of interest" description="Disordered" evidence="8">
    <location>
        <begin position="178"/>
        <end position="251"/>
    </location>
</feature>
<dbReference type="InterPro" id="IPR000719">
    <property type="entry name" value="Prot_kinase_dom"/>
</dbReference>
<comment type="similarity">
    <text evidence="6">Belongs to the protein kinase superfamily. STE Ser/Thr protein kinase family. MAP kinase kinase subfamily.</text>
</comment>
<dbReference type="Proteomes" id="UP000054350">
    <property type="component" value="Unassembled WGS sequence"/>
</dbReference>
<feature type="binding site" evidence="7">
    <location>
        <position position="337"/>
    </location>
    <ligand>
        <name>ATP</name>
        <dbReference type="ChEBI" id="CHEBI:30616"/>
    </ligand>
</feature>
<evidence type="ECO:0000256" key="7">
    <source>
        <dbReference type="PROSITE-ProRule" id="PRU10141"/>
    </source>
</evidence>
<dbReference type="PROSITE" id="PS00108">
    <property type="entry name" value="PROTEIN_KINASE_ST"/>
    <property type="match status" value="1"/>
</dbReference>
<dbReference type="FunFam" id="3.30.200.20:FF:000040">
    <property type="entry name" value="Dual specificity mitogen-activated protein kinase kinase"/>
    <property type="match status" value="1"/>
</dbReference>
<evidence type="ECO:0000256" key="4">
    <source>
        <dbReference type="ARBA" id="ARBA00022777"/>
    </source>
</evidence>
<dbReference type="GO" id="GO:0004712">
    <property type="term" value="F:protein serine/threonine/tyrosine kinase activity"/>
    <property type="evidence" value="ECO:0007669"/>
    <property type="project" value="UniProtKB-ARBA"/>
</dbReference>
<evidence type="ECO:0000256" key="3">
    <source>
        <dbReference type="ARBA" id="ARBA00022741"/>
    </source>
</evidence>